<gene>
    <name evidence="10" type="ORF">Airi02_053110</name>
</gene>
<feature type="transmembrane region" description="Helical" evidence="8">
    <location>
        <begin position="88"/>
        <end position="109"/>
    </location>
</feature>
<evidence type="ECO:0000256" key="6">
    <source>
        <dbReference type="ARBA" id="ARBA00023118"/>
    </source>
</evidence>
<name>A0A9W6W209_9ACTN</name>
<evidence type="ECO:0000259" key="9">
    <source>
        <dbReference type="Pfam" id="PF18967"/>
    </source>
</evidence>
<evidence type="ECO:0000313" key="10">
    <source>
        <dbReference type="EMBL" id="GLY87382.1"/>
    </source>
</evidence>
<keyword evidence="5 8" id="KW-1133">Transmembrane helix</keyword>
<feature type="transmembrane region" description="Helical" evidence="8">
    <location>
        <begin position="55"/>
        <end position="76"/>
    </location>
</feature>
<feature type="domain" description="Pycsar effector protein" evidence="9">
    <location>
        <begin position="51"/>
        <end position="203"/>
    </location>
</feature>
<comment type="caution">
    <text evidence="10">The sequence shown here is derived from an EMBL/GenBank/DDBJ whole genome shotgun (WGS) entry which is preliminary data.</text>
</comment>
<organism evidence="10 11">
    <name type="scientific">Actinoallomurus iriomotensis</name>
    <dbReference type="NCBI Taxonomy" id="478107"/>
    <lineage>
        <taxon>Bacteria</taxon>
        <taxon>Bacillati</taxon>
        <taxon>Actinomycetota</taxon>
        <taxon>Actinomycetes</taxon>
        <taxon>Streptosporangiales</taxon>
        <taxon>Thermomonosporaceae</taxon>
        <taxon>Actinoallomurus</taxon>
    </lineage>
</organism>
<keyword evidence="2" id="KW-1003">Cell membrane</keyword>
<dbReference type="AlphaFoldDB" id="A0A9W6W209"/>
<keyword evidence="4" id="KW-0547">Nucleotide-binding</keyword>
<evidence type="ECO:0000256" key="1">
    <source>
        <dbReference type="ARBA" id="ARBA00004236"/>
    </source>
</evidence>
<protein>
    <recommendedName>
        <fullName evidence="9">Pycsar effector protein domain-containing protein</fullName>
    </recommendedName>
</protein>
<keyword evidence="3 8" id="KW-0812">Transmembrane</keyword>
<comment type="subcellular location">
    <subcellularLocation>
        <location evidence="1">Cell membrane</location>
    </subcellularLocation>
</comment>
<dbReference type="RefSeq" id="WP_285576412.1">
    <property type="nucleotide sequence ID" value="NZ_BSTK01000008.1"/>
</dbReference>
<dbReference type="Pfam" id="PF18967">
    <property type="entry name" value="PycTM"/>
    <property type="match status" value="1"/>
</dbReference>
<evidence type="ECO:0000313" key="11">
    <source>
        <dbReference type="Proteomes" id="UP001165074"/>
    </source>
</evidence>
<evidence type="ECO:0000256" key="2">
    <source>
        <dbReference type="ARBA" id="ARBA00022475"/>
    </source>
</evidence>
<dbReference type="InterPro" id="IPR043760">
    <property type="entry name" value="PycTM_dom"/>
</dbReference>
<dbReference type="Proteomes" id="UP001165074">
    <property type="component" value="Unassembled WGS sequence"/>
</dbReference>
<feature type="transmembrane region" description="Helical" evidence="8">
    <location>
        <begin position="187"/>
        <end position="209"/>
    </location>
</feature>
<reference evidence="10" key="1">
    <citation type="submission" date="2023-03" db="EMBL/GenBank/DDBJ databases">
        <title>Actinoallomurus iriomotensis NBRC 103684.</title>
        <authorList>
            <person name="Ichikawa N."/>
            <person name="Sato H."/>
            <person name="Tonouchi N."/>
        </authorList>
    </citation>
    <scope>NUCLEOTIDE SEQUENCE</scope>
    <source>
        <strain evidence="10">NBRC 103684</strain>
    </source>
</reference>
<evidence type="ECO:0000256" key="3">
    <source>
        <dbReference type="ARBA" id="ARBA00022692"/>
    </source>
</evidence>
<keyword evidence="11" id="KW-1185">Reference proteome</keyword>
<evidence type="ECO:0000256" key="5">
    <source>
        <dbReference type="ARBA" id="ARBA00022989"/>
    </source>
</evidence>
<dbReference type="EMBL" id="BSTK01000008">
    <property type="protein sequence ID" value="GLY87382.1"/>
    <property type="molecule type" value="Genomic_DNA"/>
</dbReference>
<evidence type="ECO:0000256" key="4">
    <source>
        <dbReference type="ARBA" id="ARBA00022741"/>
    </source>
</evidence>
<proteinExistence type="predicted"/>
<evidence type="ECO:0000256" key="7">
    <source>
        <dbReference type="ARBA" id="ARBA00023136"/>
    </source>
</evidence>
<sequence>MNDKRRDAQATKPGIQMIGFRGRNDSRDAPKTLERIQWHLSRCDQIRSNLANRAAITLSANALTVAGSTTFLASATDSLRTAPTLLKYLSAAGGFCVLTFSATSIIYAIQAIVNIRTWRRVHGEDVPISLFYHQSDTARNVATYADFKDRFHSATDDELVDYALADLWMVIRTVHLRHTRFRRSVRFLLASLLSLVISSSFLTWLRMLFE</sequence>
<keyword evidence="6" id="KW-0051">Antiviral defense</keyword>
<evidence type="ECO:0000256" key="8">
    <source>
        <dbReference type="SAM" id="Phobius"/>
    </source>
</evidence>
<accession>A0A9W6W209</accession>
<keyword evidence="7 8" id="KW-0472">Membrane</keyword>